<proteinExistence type="predicted"/>
<dbReference type="EMBL" id="CACVAT010000578">
    <property type="protein sequence ID" value="CAA6830363.1"/>
    <property type="molecule type" value="Genomic_DNA"/>
</dbReference>
<name>A0A6S6UNP3_9GAMM</name>
<protein>
    <recommendedName>
        <fullName evidence="2">Serine/threonine protein kinase</fullName>
    </recommendedName>
</protein>
<accession>A0A6S6UNP3</accession>
<evidence type="ECO:0000313" key="1">
    <source>
        <dbReference type="EMBL" id="CAA6830363.1"/>
    </source>
</evidence>
<dbReference type="AlphaFoldDB" id="A0A6S6UNP3"/>
<gene>
    <name evidence="1" type="ORF">HELGO_WM24728</name>
</gene>
<sequence length="265" mass="29885">MNIDALNEKVSHYAVDGSIYSFEHEGNLFWLKTQGEEKRNSLRILSGWLAKRPQLGLFSVNSALSPAERMKLEISHLQEMNKKGLAVPPVLLKEDYFFLTPDCGRVFSDPELLNEVSLKDMKIVFQTLATFHNAGCYHGRPALRDIALPEDGAVIFLDLEESGVDSNATLMARDVFLLLSDLKRIPQFTIDDKLELLHLWAGSLESKQPIDELRKIQKLIGKLAFIAKTVLYFKSNRTSVNILDSLHVLDRFYTAHKASSPEGLA</sequence>
<reference evidence="1" key="1">
    <citation type="submission" date="2020-01" db="EMBL/GenBank/DDBJ databases">
        <authorList>
            <person name="Meier V. D."/>
            <person name="Meier V D."/>
        </authorList>
    </citation>
    <scope>NUCLEOTIDE SEQUENCE</scope>
    <source>
        <strain evidence="1">HLG_WM_MAG_09</strain>
    </source>
</reference>
<evidence type="ECO:0008006" key="2">
    <source>
        <dbReference type="Google" id="ProtNLM"/>
    </source>
</evidence>
<organism evidence="1">
    <name type="scientific">uncultured Thiotrichaceae bacterium</name>
    <dbReference type="NCBI Taxonomy" id="298394"/>
    <lineage>
        <taxon>Bacteria</taxon>
        <taxon>Pseudomonadati</taxon>
        <taxon>Pseudomonadota</taxon>
        <taxon>Gammaproteobacteria</taxon>
        <taxon>Thiotrichales</taxon>
        <taxon>Thiotrichaceae</taxon>
        <taxon>environmental samples</taxon>
    </lineage>
</organism>